<evidence type="ECO:0000256" key="1">
    <source>
        <dbReference type="ARBA" id="ARBA00023015"/>
    </source>
</evidence>
<dbReference type="Gene3D" id="3.30.450.40">
    <property type="match status" value="1"/>
</dbReference>
<sequence>MYLYANDSFQLYDGKRVSTMYQYGLIPVGPRNRNMSNRMQLLGESLDALPVNVSVLDPEGMILQTNQSWQEFGEQNGIRMRPDTAGVNYLNVCDRSKTETATAARRGLTELLAGERQQFQLEYPCHSPVEQRWFLLVAVPVILDQKRHAVVAHINITDQKRRERQLEAEVARLEALTDLTAAVREITQTVISQSTRSEIEQAVCDQLAGANGYDCARIGEVDGRTGRFTVRASAGRFGSIQECTESDELFGATVIREAVWTGQLQTTTHRRENTAFDWRQDAPPVATKRAVAAVPIRHAETLYSVLTIYTVRPDAFSTEERTTLSELGEVVGHAIAASERTQALMSDELIEVELRIRDLFPHESPSTDWTVEITQTVAGPDDDYTMYGTTTEAEIEAVAAVIDPLDVAAVTVIGGSGESVRIALRLSQQCVIPLLASHGWSTETAVLSNGDCYLTVHLPSGDNVREMVETVCEVFPNTELLARRQIHVDSQVDMEIQESAVAELTNRQRTVLQTAYAAGYFQWPRDATGAEIAESLGIAPPTFHQHLRVGQQKLMDTIFGELPVAV</sequence>
<dbReference type="Proteomes" id="UP000198888">
    <property type="component" value="Unassembled WGS sequence"/>
</dbReference>
<dbReference type="AlphaFoldDB" id="A0A1H6T4V4"/>
<dbReference type="Pfam" id="PF08448">
    <property type="entry name" value="PAS_4"/>
    <property type="match status" value="1"/>
</dbReference>
<evidence type="ECO:0000313" key="7">
    <source>
        <dbReference type="EMBL" id="SEI72127.1"/>
    </source>
</evidence>
<keyword evidence="2" id="KW-0804">Transcription</keyword>
<feature type="domain" description="Bacterioopsin transcriptional activator GAF and HTH associated" evidence="6">
    <location>
        <begin position="347"/>
        <end position="489"/>
    </location>
</feature>
<dbReference type="InterPro" id="IPR007050">
    <property type="entry name" value="HTH_bacterioopsin"/>
</dbReference>
<dbReference type="PANTHER" id="PTHR34236:SF1">
    <property type="entry name" value="DIMETHYL SULFOXIDE REDUCTASE TRANSCRIPTIONAL ACTIVATOR"/>
    <property type="match status" value="1"/>
</dbReference>
<evidence type="ECO:0000259" key="4">
    <source>
        <dbReference type="Pfam" id="PF08448"/>
    </source>
</evidence>
<reference evidence="7 8" key="1">
    <citation type="submission" date="2016-10" db="EMBL/GenBank/DDBJ databases">
        <authorList>
            <person name="de Groot N.N."/>
        </authorList>
    </citation>
    <scope>NUCLEOTIDE SEQUENCE [LARGE SCALE GENOMIC DNA]</scope>
    <source>
        <strain evidence="7 8">DSM 22187</strain>
    </source>
</reference>
<dbReference type="Pfam" id="PF13185">
    <property type="entry name" value="GAF_2"/>
    <property type="match status" value="1"/>
</dbReference>
<dbReference type="InterPro" id="IPR031803">
    <property type="entry name" value="BAT_GAF/HTH-assoc"/>
</dbReference>
<proteinExistence type="predicted"/>
<dbReference type="SUPFAM" id="SSF55785">
    <property type="entry name" value="PYP-like sensor domain (PAS domain)"/>
    <property type="match status" value="1"/>
</dbReference>
<dbReference type="InterPro" id="IPR035965">
    <property type="entry name" value="PAS-like_dom_sf"/>
</dbReference>
<keyword evidence="8" id="KW-1185">Reference proteome</keyword>
<accession>A0A1H6T4V4</accession>
<dbReference type="KEGG" id="hae:halTADL_0177"/>
<dbReference type="Pfam" id="PF15915">
    <property type="entry name" value="BAT"/>
    <property type="match status" value="1"/>
</dbReference>
<name>A0A1H6T4V4_9EURY</name>
<protein>
    <submittedName>
        <fullName evidence="7">Predicted DNA binding protein, contains HTH domain</fullName>
    </submittedName>
</protein>
<dbReference type="InterPro" id="IPR029016">
    <property type="entry name" value="GAF-like_dom_sf"/>
</dbReference>
<keyword evidence="1" id="KW-0805">Transcription regulation</keyword>
<gene>
    <name evidence="7" type="ORF">SAMN05444271_106107</name>
</gene>
<dbReference type="PANTHER" id="PTHR34236">
    <property type="entry name" value="DIMETHYL SULFOXIDE REDUCTASE TRANSCRIPTIONAL ACTIVATOR"/>
    <property type="match status" value="1"/>
</dbReference>
<feature type="domain" description="PAS fold-4" evidence="4">
    <location>
        <begin position="46"/>
        <end position="157"/>
    </location>
</feature>
<feature type="domain" description="GAF" evidence="5">
    <location>
        <begin position="195"/>
        <end position="335"/>
    </location>
</feature>
<dbReference type="EMBL" id="FNYR01000006">
    <property type="protein sequence ID" value="SEI72127.1"/>
    <property type="molecule type" value="Genomic_DNA"/>
</dbReference>
<feature type="domain" description="HTH bat-type" evidence="3">
    <location>
        <begin position="504"/>
        <end position="556"/>
    </location>
</feature>
<dbReference type="InterPro" id="IPR036388">
    <property type="entry name" value="WH-like_DNA-bd_sf"/>
</dbReference>
<accession>A0A2H4PY18</accession>
<dbReference type="Pfam" id="PF04967">
    <property type="entry name" value="HTH_10"/>
    <property type="match status" value="1"/>
</dbReference>
<evidence type="ECO:0000313" key="8">
    <source>
        <dbReference type="Proteomes" id="UP000198888"/>
    </source>
</evidence>
<evidence type="ECO:0000259" key="6">
    <source>
        <dbReference type="Pfam" id="PF15915"/>
    </source>
</evidence>
<dbReference type="InterPro" id="IPR003018">
    <property type="entry name" value="GAF"/>
</dbReference>
<evidence type="ECO:0000259" key="5">
    <source>
        <dbReference type="Pfam" id="PF13185"/>
    </source>
</evidence>
<dbReference type="SUPFAM" id="SSF55781">
    <property type="entry name" value="GAF domain-like"/>
    <property type="match status" value="1"/>
</dbReference>
<evidence type="ECO:0000259" key="3">
    <source>
        <dbReference type="Pfam" id="PF04967"/>
    </source>
</evidence>
<organism evidence="7 8">
    <name type="scientific">Halohasta litchfieldiae</name>
    <dbReference type="NCBI Taxonomy" id="1073996"/>
    <lineage>
        <taxon>Archaea</taxon>
        <taxon>Methanobacteriati</taxon>
        <taxon>Methanobacteriota</taxon>
        <taxon>Stenosarchaea group</taxon>
        <taxon>Halobacteria</taxon>
        <taxon>Halobacteriales</taxon>
        <taxon>Haloferacaceae</taxon>
        <taxon>Halohasta</taxon>
    </lineage>
</organism>
<evidence type="ECO:0000256" key="2">
    <source>
        <dbReference type="ARBA" id="ARBA00023163"/>
    </source>
</evidence>
<dbReference type="InterPro" id="IPR013656">
    <property type="entry name" value="PAS_4"/>
</dbReference>
<dbReference type="Gene3D" id="3.30.450.20">
    <property type="entry name" value="PAS domain"/>
    <property type="match status" value="1"/>
</dbReference>
<dbReference type="Gene3D" id="1.10.10.10">
    <property type="entry name" value="Winged helix-like DNA-binding domain superfamily/Winged helix DNA-binding domain"/>
    <property type="match status" value="1"/>
</dbReference>
<dbReference type="STRING" id="1073996.SAMN05444271_106107"/>